<accession>A0A6V7KZE4</accession>
<evidence type="ECO:0000259" key="7">
    <source>
        <dbReference type="PROSITE" id="PS01031"/>
    </source>
</evidence>
<evidence type="ECO:0000256" key="1">
    <source>
        <dbReference type="ARBA" id="ARBA00023016"/>
    </source>
</evidence>
<dbReference type="GO" id="GO:0009408">
    <property type="term" value="P:response to heat"/>
    <property type="evidence" value="ECO:0007669"/>
    <property type="project" value="UniProtKB-ARBA"/>
</dbReference>
<evidence type="ECO:0000256" key="4">
    <source>
        <dbReference type="PROSITE-ProRule" id="PRU00285"/>
    </source>
</evidence>
<evidence type="ECO:0000256" key="3">
    <source>
        <dbReference type="PIRSR" id="PIRSR036514-1"/>
    </source>
</evidence>
<feature type="binding site" evidence="3">
    <location>
        <position position="116"/>
    </location>
    <ligand>
        <name>Zn(2+)</name>
        <dbReference type="ChEBI" id="CHEBI:29105"/>
        <label>1</label>
    </ligand>
</feature>
<dbReference type="GO" id="GO:0005737">
    <property type="term" value="C:cytoplasm"/>
    <property type="evidence" value="ECO:0007669"/>
    <property type="project" value="TreeGrafter"/>
</dbReference>
<reference evidence="8" key="1">
    <citation type="submission" date="2020-07" db="EMBL/GenBank/DDBJ databases">
        <authorList>
            <person name="Ferguson B K."/>
        </authorList>
    </citation>
    <scope>NUCLEOTIDE SEQUENCE</scope>
    <source>
        <strain evidence="8">L06</strain>
    </source>
</reference>
<gene>
    <name evidence="8" type="ORF">BBRV_LOCUS90283</name>
</gene>
<dbReference type="InterPro" id="IPR038240">
    <property type="entry name" value="Stn1_C_sf"/>
</dbReference>
<dbReference type="SUPFAM" id="SSF49764">
    <property type="entry name" value="HSP20-like chaperones"/>
    <property type="match status" value="1"/>
</dbReference>
<protein>
    <recommendedName>
        <fullName evidence="7">SHSP domain-containing protein</fullName>
    </recommendedName>
</protein>
<dbReference type="InterPro" id="IPR001436">
    <property type="entry name" value="Alpha-crystallin/sHSP_animal"/>
</dbReference>
<proteinExistence type="inferred from homology"/>
<dbReference type="PROSITE" id="PS01031">
    <property type="entry name" value="SHSP"/>
    <property type="match status" value="1"/>
</dbReference>
<dbReference type="PRINTS" id="PR00299">
    <property type="entry name" value="ACRYSTALLIN"/>
</dbReference>
<dbReference type="CDD" id="cd06526">
    <property type="entry name" value="metazoan_ACD"/>
    <property type="match status" value="1"/>
</dbReference>
<dbReference type="InterPro" id="IPR002068">
    <property type="entry name" value="A-crystallin/Hsp20_dom"/>
</dbReference>
<dbReference type="GO" id="GO:0046872">
    <property type="term" value="F:metal ion binding"/>
    <property type="evidence" value="ECO:0007669"/>
    <property type="project" value="UniProtKB-KW"/>
</dbReference>
<feature type="domain" description="SHSP" evidence="7">
    <location>
        <begin position="69"/>
        <end position="178"/>
    </location>
</feature>
<dbReference type="GO" id="GO:0005634">
    <property type="term" value="C:nucleus"/>
    <property type="evidence" value="ECO:0007669"/>
    <property type="project" value="TreeGrafter"/>
</dbReference>
<feature type="binding site" evidence="3">
    <location>
        <position position="123"/>
    </location>
    <ligand>
        <name>Zn(2+)</name>
        <dbReference type="ChEBI" id="CHEBI:29105"/>
        <label>1</label>
    </ligand>
</feature>
<evidence type="ECO:0000256" key="5">
    <source>
        <dbReference type="RuleBase" id="RU003616"/>
    </source>
</evidence>
<dbReference type="EMBL" id="CADCXW020000327">
    <property type="protein sequence ID" value="CAD1568276.1"/>
    <property type="molecule type" value="Genomic_DNA"/>
</dbReference>
<feature type="region of interest" description="Disordered" evidence="6">
    <location>
        <begin position="168"/>
        <end position="219"/>
    </location>
</feature>
<keyword evidence="3" id="KW-0479">Metal-binding</keyword>
<comment type="similarity">
    <text evidence="2 4 5">Belongs to the small heat shock protein (HSP20) family.</text>
</comment>
<keyword evidence="1" id="KW-0346">Stress response</keyword>
<name>A0A6V7KZE4_9HYME</name>
<dbReference type="PIRSF" id="PIRSF036514">
    <property type="entry name" value="Sm_HSP_B1"/>
    <property type="match status" value="1"/>
</dbReference>
<organism evidence="8">
    <name type="scientific">Bracon brevicornis</name>
    <dbReference type="NCBI Taxonomy" id="1563983"/>
    <lineage>
        <taxon>Eukaryota</taxon>
        <taxon>Metazoa</taxon>
        <taxon>Ecdysozoa</taxon>
        <taxon>Arthropoda</taxon>
        <taxon>Hexapoda</taxon>
        <taxon>Insecta</taxon>
        <taxon>Pterygota</taxon>
        <taxon>Neoptera</taxon>
        <taxon>Endopterygota</taxon>
        <taxon>Hymenoptera</taxon>
        <taxon>Apocrita</taxon>
        <taxon>Ichneumonoidea</taxon>
        <taxon>Braconidae</taxon>
        <taxon>Braconinae</taxon>
        <taxon>Bracon</taxon>
    </lineage>
</organism>
<evidence type="ECO:0000256" key="6">
    <source>
        <dbReference type="SAM" id="MobiDB-lite"/>
    </source>
</evidence>
<feature type="binding site" evidence="3">
    <location>
        <position position="118"/>
    </location>
    <ligand>
        <name>Zn(2+)</name>
        <dbReference type="ChEBI" id="CHEBI:29105"/>
        <label>1</label>
    </ligand>
</feature>
<dbReference type="InterPro" id="IPR055269">
    <property type="entry name" value="Alpha-crystallin/HSP_16"/>
</dbReference>
<evidence type="ECO:0000256" key="2">
    <source>
        <dbReference type="PIRNR" id="PIRNR036514"/>
    </source>
</evidence>
<dbReference type="Pfam" id="PF00011">
    <property type="entry name" value="HSP20"/>
    <property type="match status" value="1"/>
</dbReference>
<dbReference type="GO" id="GO:0051082">
    <property type="term" value="F:unfolded protein binding"/>
    <property type="evidence" value="ECO:0007669"/>
    <property type="project" value="TreeGrafter"/>
</dbReference>
<sequence length="219" mass="24919">MSLIPMLFSNWWEDLDRPHRISDQYFGIGLRPEDLIRDVARDYSPLDSLVLGIRAPRRRIHYHPYEKAVAMRKTGGHSTVLADKDKFQVSLDVQQFEPEEINVKVVGRNVVVEGKHEEKQDEHGYISRQFTRKYLIPEQCEIDQLQSNLSSDGVLTISAPRKKALEDKNERVIPITQTGQPAIKHQSENQAGATEEPATPKKSPVTRAQEKNAKTVKAA</sequence>
<keyword evidence="3" id="KW-0862">Zinc</keyword>
<evidence type="ECO:0000313" key="8">
    <source>
        <dbReference type="EMBL" id="CAD1568276.1"/>
    </source>
</evidence>
<dbReference type="Gene3D" id="2.60.40.790">
    <property type="match status" value="1"/>
</dbReference>
<dbReference type="PANTHER" id="PTHR45640:SF13">
    <property type="entry name" value="HEAT SHOCK PROTEIN 22-RELATED"/>
    <property type="match status" value="1"/>
</dbReference>
<dbReference type="InterPro" id="IPR008978">
    <property type="entry name" value="HSP20-like_chaperone"/>
</dbReference>
<dbReference type="PANTHER" id="PTHR45640">
    <property type="entry name" value="HEAT SHOCK PROTEIN HSP-12.2-RELATED"/>
    <property type="match status" value="1"/>
</dbReference>
<dbReference type="GO" id="GO:0042026">
    <property type="term" value="P:protein refolding"/>
    <property type="evidence" value="ECO:0007669"/>
    <property type="project" value="TreeGrafter"/>
</dbReference>
<dbReference type="Gene3D" id="3.30.1370.230">
    <property type="entry name" value="Stn1, C-terminal wHTH domain"/>
    <property type="match status" value="1"/>
</dbReference>
<dbReference type="AlphaFoldDB" id="A0A6V7KZE4"/>